<dbReference type="Proteomes" id="UP001187315">
    <property type="component" value="Unassembled WGS sequence"/>
</dbReference>
<evidence type="ECO:0000313" key="12">
    <source>
        <dbReference type="EMBL" id="KAK2852799.1"/>
    </source>
</evidence>
<dbReference type="PROSITE" id="PS00135">
    <property type="entry name" value="TRYPSIN_SER"/>
    <property type="match status" value="1"/>
</dbReference>
<proteinExistence type="predicted"/>
<dbReference type="InterPro" id="IPR009003">
    <property type="entry name" value="Peptidase_S1_PA"/>
</dbReference>
<feature type="domain" description="Peptidase S1" evidence="11">
    <location>
        <begin position="23"/>
        <end position="249"/>
    </location>
</feature>
<dbReference type="GO" id="GO:0004252">
    <property type="term" value="F:serine-type endopeptidase activity"/>
    <property type="evidence" value="ECO:0007669"/>
    <property type="project" value="InterPro"/>
</dbReference>
<keyword evidence="7" id="KW-0865">Zymogen</keyword>
<keyword evidence="4 10" id="KW-0732">Signal</keyword>
<dbReference type="CDD" id="cd00190">
    <property type="entry name" value="Tryp_SPc"/>
    <property type="match status" value="1"/>
</dbReference>
<dbReference type="Gene3D" id="2.40.10.10">
    <property type="entry name" value="Trypsin-like serine proteases"/>
    <property type="match status" value="2"/>
</dbReference>
<dbReference type="Pfam" id="PF00089">
    <property type="entry name" value="Trypsin"/>
    <property type="match status" value="1"/>
</dbReference>
<dbReference type="PRINTS" id="PR00722">
    <property type="entry name" value="CHYMOTRYPSIN"/>
</dbReference>
<dbReference type="GO" id="GO:0005576">
    <property type="term" value="C:extracellular region"/>
    <property type="evidence" value="ECO:0007669"/>
    <property type="project" value="UniProtKB-SubCell"/>
</dbReference>
<evidence type="ECO:0000256" key="3">
    <source>
        <dbReference type="ARBA" id="ARBA00022670"/>
    </source>
</evidence>
<keyword evidence="13" id="KW-1185">Reference proteome</keyword>
<reference evidence="12" key="1">
    <citation type="submission" date="2023-08" db="EMBL/GenBank/DDBJ databases">
        <title>Pelteobagrus vachellii genome.</title>
        <authorList>
            <person name="Liu H."/>
        </authorList>
    </citation>
    <scope>NUCLEOTIDE SEQUENCE</scope>
    <source>
        <strain evidence="12">PRFRI_2022a</strain>
        <tissue evidence="12">Muscle</tissue>
    </source>
</reference>
<comment type="caution">
    <text evidence="12">The sequence shown here is derived from an EMBL/GenBank/DDBJ whole genome shotgun (WGS) entry which is preliminary data.</text>
</comment>
<evidence type="ECO:0000256" key="7">
    <source>
        <dbReference type="ARBA" id="ARBA00023145"/>
    </source>
</evidence>
<evidence type="ECO:0000256" key="4">
    <source>
        <dbReference type="ARBA" id="ARBA00022729"/>
    </source>
</evidence>
<evidence type="ECO:0000256" key="8">
    <source>
        <dbReference type="ARBA" id="ARBA00023157"/>
    </source>
</evidence>
<dbReference type="AlphaFoldDB" id="A0AA88N6F8"/>
<gene>
    <name evidence="12" type="ORF">Q7C36_008000</name>
</gene>
<sequence length="250" mass="26945">MGSLQVILASALCYAFLLPGECITGGKESTPHSRPYMASLQLEGKHNCGGFLISREWVMSAAHCFQDSSNYKIVLGAHSLSQEEDTKQTFDVAAVYNHPDFNINNYDNDIALVKLSQSVTETDAVKPVKFQRSGGSDPGTDASVETAGWGKLDNLGNRPDKLHEVTVAVIKRRTCGRSNSYGESFTTNMLCAGKQLKDTCDGDSGGPLLYNGIAVGITSNGGRSCGSTRKPGLYTIISHYDDWITSTMSQ</sequence>
<accession>A0AA88N6F8</accession>
<dbReference type="InterPro" id="IPR001314">
    <property type="entry name" value="Peptidase_S1A"/>
</dbReference>
<dbReference type="EMBL" id="JAVHJS010000007">
    <property type="protein sequence ID" value="KAK2852799.1"/>
    <property type="molecule type" value="Genomic_DNA"/>
</dbReference>
<dbReference type="SMART" id="SM00020">
    <property type="entry name" value="Tryp_SPc"/>
    <property type="match status" value="1"/>
</dbReference>
<evidence type="ECO:0000256" key="1">
    <source>
        <dbReference type="ARBA" id="ARBA00004613"/>
    </source>
</evidence>
<dbReference type="PANTHER" id="PTHR24271">
    <property type="entry name" value="KALLIKREIN-RELATED"/>
    <property type="match status" value="1"/>
</dbReference>
<evidence type="ECO:0000259" key="11">
    <source>
        <dbReference type="PROSITE" id="PS50240"/>
    </source>
</evidence>
<evidence type="ECO:0000256" key="5">
    <source>
        <dbReference type="ARBA" id="ARBA00022801"/>
    </source>
</evidence>
<name>A0AA88N6F8_TACVA</name>
<dbReference type="PANTHER" id="PTHR24271:SF54">
    <property type="entry name" value="COMPLEMENT FACTOR D"/>
    <property type="match status" value="1"/>
</dbReference>
<dbReference type="GO" id="GO:0006508">
    <property type="term" value="P:proteolysis"/>
    <property type="evidence" value="ECO:0007669"/>
    <property type="project" value="UniProtKB-KW"/>
</dbReference>
<evidence type="ECO:0000313" key="13">
    <source>
        <dbReference type="Proteomes" id="UP001187315"/>
    </source>
</evidence>
<evidence type="ECO:0000256" key="10">
    <source>
        <dbReference type="SAM" id="SignalP"/>
    </source>
</evidence>
<dbReference type="GO" id="GO:0051604">
    <property type="term" value="P:protein maturation"/>
    <property type="evidence" value="ECO:0007669"/>
    <property type="project" value="UniProtKB-ARBA"/>
</dbReference>
<dbReference type="InterPro" id="IPR018114">
    <property type="entry name" value="TRYPSIN_HIS"/>
</dbReference>
<dbReference type="InterPro" id="IPR001254">
    <property type="entry name" value="Trypsin_dom"/>
</dbReference>
<protein>
    <recommendedName>
        <fullName evidence="11">Peptidase S1 domain-containing protein</fullName>
    </recommendedName>
</protein>
<keyword evidence="3 9" id="KW-0645">Protease</keyword>
<evidence type="ECO:0000256" key="9">
    <source>
        <dbReference type="RuleBase" id="RU363034"/>
    </source>
</evidence>
<dbReference type="PROSITE" id="PS50240">
    <property type="entry name" value="TRYPSIN_DOM"/>
    <property type="match status" value="1"/>
</dbReference>
<keyword evidence="6 9" id="KW-0720">Serine protease</keyword>
<organism evidence="12 13">
    <name type="scientific">Tachysurus vachellii</name>
    <name type="common">Darkbarbel catfish</name>
    <name type="synonym">Pelteobagrus vachellii</name>
    <dbReference type="NCBI Taxonomy" id="175792"/>
    <lineage>
        <taxon>Eukaryota</taxon>
        <taxon>Metazoa</taxon>
        <taxon>Chordata</taxon>
        <taxon>Craniata</taxon>
        <taxon>Vertebrata</taxon>
        <taxon>Euteleostomi</taxon>
        <taxon>Actinopterygii</taxon>
        <taxon>Neopterygii</taxon>
        <taxon>Teleostei</taxon>
        <taxon>Ostariophysi</taxon>
        <taxon>Siluriformes</taxon>
        <taxon>Bagridae</taxon>
        <taxon>Tachysurus</taxon>
    </lineage>
</organism>
<keyword evidence="2" id="KW-0964">Secreted</keyword>
<dbReference type="FunFam" id="2.40.10.10:FF:000047">
    <property type="entry name" value="Trypsin eta"/>
    <property type="match status" value="1"/>
</dbReference>
<evidence type="ECO:0000256" key="2">
    <source>
        <dbReference type="ARBA" id="ARBA00022525"/>
    </source>
</evidence>
<feature type="signal peptide" evidence="10">
    <location>
        <begin position="1"/>
        <end position="22"/>
    </location>
</feature>
<evidence type="ECO:0000256" key="6">
    <source>
        <dbReference type="ARBA" id="ARBA00022825"/>
    </source>
</evidence>
<keyword evidence="8" id="KW-1015">Disulfide bond</keyword>
<feature type="chain" id="PRO_5041730669" description="Peptidase S1 domain-containing protein" evidence="10">
    <location>
        <begin position="23"/>
        <end position="250"/>
    </location>
</feature>
<keyword evidence="5 9" id="KW-0378">Hydrolase</keyword>
<dbReference type="InterPro" id="IPR043504">
    <property type="entry name" value="Peptidase_S1_PA_chymotrypsin"/>
</dbReference>
<dbReference type="InterPro" id="IPR033116">
    <property type="entry name" value="TRYPSIN_SER"/>
</dbReference>
<comment type="subcellular location">
    <subcellularLocation>
        <location evidence="1">Secreted</location>
    </subcellularLocation>
</comment>
<dbReference type="PROSITE" id="PS00134">
    <property type="entry name" value="TRYPSIN_HIS"/>
    <property type="match status" value="1"/>
</dbReference>
<dbReference type="SUPFAM" id="SSF50494">
    <property type="entry name" value="Trypsin-like serine proteases"/>
    <property type="match status" value="1"/>
</dbReference>